<accession>A0AAU9JEA6</accession>
<dbReference type="AlphaFoldDB" id="A0AAU9JEA6"/>
<keyword evidence="4" id="KW-1185">Reference proteome</keyword>
<protein>
    <submittedName>
        <fullName evidence="3">Uncharacterized protein</fullName>
    </submittedName>
</protein>
<feature type="coiled-coil region" evidence="1">
    <location>
        <begin position="330"/>
        <end position="380"/>
    </location>
</feature>
<dbReference type="EMBL" id="CAJZBQ010000035">
    <property type="protein sequence ID" value="CAG9324078.1"/>
    <property type="molecule type" value="Genomic_DNA"/>
</dbReference>
<evidence type="ECO:0000256" key="2">
    <source>
        <dbReference type="SAM" id="MobiDB-lite"/>
    </source>
</evidence>
<evidence type="ECO:0000313" key="4">
    <source>
        <dbReference type="Proteomes" id="UP001162131"/>
    </source>
</evidence>
<evidence type="ECO:0000256" key="1">
    <source>
        <dbReference type="SAM" id="Coils"/>
    </source>
</evidence>
<name>A0AAU9JEA6_9CILI</name>
<keyword evidence="1" id="KW-0175">Coiled coil</keyword>
<feature type="region of interest" description="Disordered" evidence="2">
    <location>
        <begin position="524"/>
        <end position="543"/>
    </location>
</feature>
<feature type="compositionally biased region" description="Low complexity" evidence="2">
    <location>
        <begin position="22"/>
        <end position="31"/>
    </location>
</feature>
<organism evidence="3 4">
    <name type="scientific">Blepharisma stoltei</name>
    <dbReference type="NCBI Taxonomy" id="1481888"/>
    <lineage>
        <taxon>Eukaryota</taxon>
        <taxon>Sar</taxon>
        <taxon>Alveolata</taxon>
        <taxon>Ciliophora</taxon>
        <taxon>Postciliodesmatophora</taxon>
        <taxon>Heterotrichea</taxon>
        <taxon>Heterotrichida</taxon>
        <taxon>Blepharismidae</taxon>
        <taxon>Blepharisma</taxon>
    </lineage>
</organism>
<comment type="caution">
    <text evidence="3">The sequence shown here is derived from an EMBL/GenBank/DDBJ whole genome shotgun (WGS) entry which is preliminary data.</text>
</comment>
<reference evidence="3" key="1">
    <citation type="submission" date="2021-09" db="EMBL/GenBank/DDBJ databases">
        <authorList>
            <consortium name="AG Swart"/>
            <person name="Singh M."/>
            <person name="Singh A."/>
            <person name="Seah K."/>
            <person name="Emmerich C."/>
        </authorList>
    </citation>
    <scope>NUCLEOTIDE SEQUENCE</scope>
    <source>
        <strain evidence="3">ATCC30299</strain>
    </source>
</reference>
<proteinExistence type="predicted"/>
<feature type="region of interest" description="Disordered" evidence="2">
    <location>
        <begin position="1"/>
        <end position="31"/>
    </location>
</feature>
<sequence length="624" mass="73007">MNKYTDRSRPQTTRSLVKRPQTSSAGSLSSRAATASTLFRPKLLIDNLIQTIDKPSMTNRFNLLHDNHWEKLDEFEHMKPDDSQYQVELYFPKKPLTSDICGLTLRENERLSRKSLSVSSTPIIGNDEFMINEKTHRRLPSEQDFTKILNRLEMVISNKNLGNRRMELVEGERFDDYLEIGESHYFRVSVKGKKCPMRVIIKCAKGKVKTFVSRTAIMPSEATYDQASKSYNFEVSDPGLRFRAETINLGIYAVFDSNYSIIIAFGRENEHKSTQNRYDPKDNDEAYQSEIAKIMEMDLEKHRAQYTQKKTIKGILGVSAKPLTWEIRHKQTIERKKKFLLEKRKKAEMMIIRNEIKRAEERKQREYKEAEAILQAQQKLWIVLIKFVQGLETLNERKRKERSKTLSKLKENGSARKIQMFYRKKKQNVTSNDINLLRAGPLLKLYSHNIKIIINRDVKEKLLKLIKQSARMRDIPTHFNDYYLCAVKIQKAWALYVKKKNERWSLLIELWNQGMQIYINSQVKPKSGKGKGKGNSQPKVPSIPDIQRDRILTEFIRECKRKYFKELDKFYESKGYLLNLAAGALQSQESPKRVKKEYPPSFVFSPNLDDIAKLIEKAIKLQVN</sequence>
<gene>
    <name evidence="3" type="ORF">BSTOLATCC_MIC35099</name>
</gene>
<evidence type="ECO:0000313" key="3">
    <source>
        <dbReference type="EMBL" id="CAG9324078.1"/>
    </source>
</evidence>
<dbReference type="Proteomes" id="UP001162131">
    <property type="component" value="Unassembled WGS sequence"/>
</dbReference>